<comment type="caution">
    <text evidence="1">The sequence shown here is derived from an EMBL/GenBank/DDBJ whole genome shotgun (WGS) entry which is preliminary data.</text>
</comment>
<name>A0ABR3JFN9_9AGAR</name>
<evidence type="ECO:0000313" key="2">
    <source>
        <dbReference type="Proteomes" id="UP001556367"/>
    </source>
</evidence>
<gene>
    <name evidence="1" type="ORF">HGRIS_005355</name>
</gene>
<dbReference type="Proteomes" id="UP001556367">
    <property type="component" value="Unassembled WGS sequence"/>
</dbReference>
<evidence type="ECO:0000313" key="1">
    <source>
        <dbReference type="EMBL" id="KAL0954227.1"/>
    </source>
</evidence>
<keyword evidence="2" id="KW-1185">Reference proteome</keyword>
<reference evidence="2" key="1">
    <citation type="submission" date="2024-06" db="EMBL/GenBank/DDBJ databases">
        <title>Multi-omics analyses provide insights into the biosynthesis of the anticancer antibiotic pleurotin in Hohenbuehelia grisea.</title>
        <authorList>
            <person name="Weaver J.A."/>
            <person name="Alberti F."/>
        </authorList>
    </citation>
    <scope>NUCLEOTIDE SEQUENCE [LARGE SCALE GENOMIC DNA]</scope>
    <source>
        <strain evidence="2">T-177</strain>
    </source>
</reference>
<proteinExistence type="predicted"/>
<sequence>MLRALVSQAYVDYRVTAAGMPLPPVNTNPWHKDKQILYLLEYIYRGRSSCSTHPTSGLSGRSNLLSQPHNSLSVIPSPQQSKRSFKQHKLNTFRIMGVIWVSNFTEGDITVQITNKTGGSAAVFTIGNGSAQSIGKNGWRRSGTEEATIQTGSKKKVLKVESNHHLNVYVDRIEVIEYKEFHGFD</sequence>
<protein>
    <recommendedName>
        <fullName evidence="3">Galectin</fullName>
    </recommendedName>
</protein>
<accession>A0ABR3JFN9</accession>
<evidence type="ECO:0008006" key="3">
    <source>
        <dbReference type="Google" id="ProtNLM"/>
    </source>
</evidence>
<dbReference type="EMBL" id="JASNQZ010000008">
    <property type="protein sequence ID" value="KAL0954227.1"/>
    <property type="molecule type" value="Genomic_DNA"/>
</dbReference>
<organism evidence="1 2">
    <name type="scientific">Hohenbuehelia grisea</name>
    <dbReference type="NCBI Taxonomy" id="104357"/>
    <lineage>
        <taxon>Eukaryota</taxon>
        <taxon>Fungi</taxon>
        <taxon>Dikarya</taxon>
        <taxon>Basidiomycota</taxon>
        <taxon>Agaricomycotina</taxon>
        <taxon>Agaricomycetes</taxon>
        <taxon>Agaricomycetidae</taxon>
        <taxon>Agaricales</taxon>
        <taxon>Pleurotineae</taxon>
        <taxon>Pleurotaceae</taxon>
        <taxon>Hohenbuehelia</taxon>
    </lineage>
</organism>